<organism evidence="1 2">
    <name type="scientific">Acaulospora colombiana</name>
    <dbReference type="NCBI Taxonomy" id="27376"/>
    <lineage>
        <taxon>Eukaryota</taxon>
        <taxon>Fungi</taxon>
        <taxon>Fungi incertae sedis</taxon>
        <taxon>Mucoromycota</taxon>
        <taxon>Glomeromycotina</taxon>
        <taxon>Glomeromycetes</taxon>
        <taxon>Diversisporales</taxon>
        <taxon>Acaulosporaceae</taxon>
        <taxon>Acaulospora</taxon>
    </lineage>
</organism>
<name>A0ACA9PGG0_9GLOM</name>
<sequence>MSSVFGTVWYKGVTFDVPGYSAGKAFGIVSGISDEGEWRLPEFSGES</sequence>
<comment type="caution">
    <text evidence="1">The sequence shown here is derived from an EMBL/GenBank/DDBJ whole genome shotgun (WGS) entry which is preliminary data.</text>
</comment>
<evidence type="ECO:0000313" key="1">
    <source>
        <dbReference type="EMBL" id="CAG8707226.1"/>
    </source>
</evidence>
<feature type="non-terminal residue" evidence="1">
    <location>
        <position position="47"/>
    </location>
</feature>
<evidence type="ECO:0000313" key="2">
    <source>
        <dbReference type="Proteomes" id="UP000789525"/>
    </source>
</evidence>
<protein>
    <submittedName>
        <fullName evidence="1">14390_t:CDS:1</fullName>
    </submittedName>
</protein>
<gene>
    <name evidence="1" type="ORF">ACOLOM_LOCUS10501</name>
</gene>
<accession>A0ACA9PGG0</accession>
<keyword evidence="2" id="KW-1185">Reference proteome</keyword>
<dbReference type="Proteomes" id="UP000789525">
    <property type="component" value="Unassembled WGS sequence"/>
</dbReference>
<proteinExistence type="predicted"/>
<reference evidence="1" key="1">
    <citation type="submission" date="2021-06" db="EMBL/GenBank/DDBJ databases">
        <authorList>
            <person name="Kallberg Y."/>
            <person name="Tangrot J."/>
            <person name="Rosling A."/>
        </authorList>
    </citation>
    <scope>NUCLEOTIDE SEQUENCE</scope>
    <source>
        <strain evidence="1">CL356</strain>
    </source>
</reference>
<dbReference type="EMBL" id="CAJVPT010034216">
    <property type="protein sequence ID" value="CAG8707226.1"/>
    <property type="molecule type" value="Genomic_DNA"/>
</dbReference>